<organism evidence="2 3">
    <name type="scientific">Kitasatospora phosalacinea</name>
    <dbReference type="NCBI Taxonomy" id="2065"/>
    <lineage>
        <taxon>Bacteria</taxon>
        <taxon>Bacillati</taxon>
        <taxon>Actinomycetota</taxon>
        <taxon>Actinomycetes</taxon>
        <taxon>Kitasatosporales</taxon>
        <taxon>Streptomycetaceae</taxon>
        <taxon>Kitasatospora</taxon>
    </lineage>
</organism>
<gene>
    <name evidence="2" type="ORF">Kpho01_59570</name>
</gene>
<reference evidence="2" key="1">
    <citation type="submission" date="2023-02" db="EMBL/GenBank/DDBJ databases">
        <title>Kitasatospora phosalacinea NBRC 14362.</title>
        <authorList>
            <person name="Ichikawa N."/>
            <person name="Sato H."/>
            <person name="Tonouchi N."/>
        </authorList>
    </citation>
    <scope>NUCLEOTIDE SEQUENCE</scope>
    <source>
        <strain evidence="2">NBRC 14362</strain>
    </source>
</reference>
<accession>A0A9W6PNB7</accession>
<feature type="domain" description="Knr4/Smi1-like" evidence="1">
    <location>
        <begin position="93"/>
        <end position="236"/>
    </location>
</feature>
<dbReference type="AlphaFoldDB" id="A0A9W6PNB7"/>
<protein>
    <recommendedName>
        <fullName evidence="1">Knr4/Smi1-like domain-containing protein</fullName>
    </recommendedName>
</protein>
<evidence type="ECO:0000313" key="3">
    <source>
        <dbReference type="Proteomes" id="UP001165143"/>
    </source>
</evidence>
<sequence>MPVGAQRALQHGADLSGPAGDHVFHGENVHPRLNAFNSFPFPSFRRPSPHLPSDPPAIHGAVDTHRPAPADLALLRDAFNAGTDGADALGWAAVHAFEAEHGVVLPEPYRTFVAEIADGSPTGPPGHGLVALAALPSDWDGDPAERNLARPFPLTAGWVWEDDEETPEEELDARVGEVHHHGSIVLGTDGCGMYWHLVVTGPHRGRVWCVTDVGATPFDAGPGRTAATTATASGFAGWVAHWHAGRPWFDADA</sequence>
<dbReference type="EMBL" id="BSRX01000045">
    <property type="protein sequence ID" value="GLW57946.1"/>
    <property type="molecule type" value="Genomic_DNA"/>
</dbReference>
<dbReference type="InterPro" id="IPR018958">
    <property type="entry name" value="Knr4/Smi1-like_dom"/>
</dbReference>
<dbReference type="Proteomes" id="UP001165143">
    <property type="component" value="Unassembled WGS sequence"/>
</dbReference>
<evidence type="ECO:0000259" key="1">
    <source>
        <dbReference type="Pfam" id="PF09346"/>
    </source>
</evidence>
<comment type="caution">
    <text evidence="2">The sequence shown here is derived from an EMBL/GenBank/DDBJ whole genome shotgun (WGS) entry which is preliminary data.</text>
</comment>
<proteinExistence type="predicted"/>
<dbReference type="InterPro" id="IPR037883">
    <property type="entry name" value="Knr4/Smi1-like_sf"/>
</dbReference>
<dbReference type="SUPFAM" id="SSF160631">
    <property type="entry name" value="SMI1/KNR4-like"/>
    <property type="match status" value="1"/>
</dbReference>
<name>A0A9W6PNB7_9ACTN</name>
<evidence type="ECO:0000313" key="2">
    <source>
        <dbReference type="EMBL" id="GLW57946.1"/>
    </source>
</evidence>
<dbReference type="Pfam" id="PF09346">
    <property type="entry name" value="SMI1_KNR4"/>
    <property type="match status" value="1"/>
</dbReference>